<dbReference type="AlphaFoldDB" id="A0AAD7RJ99"/>
<dbReference type="PANTHER" id="PTHR12904">
    <property type="match status" value="1"/>
</dbReference>
<sequence>MATREAESPEALLSLSAVYCMRNLSRTMCYREPHGNQLRLRPDVSLPREICDKLFSMYMDAVHPDSSVEIQDGFFSLFSDPRSARLSRVQLREDILRDRDLSAIAKQGLVELHLTYCNSLSARSLVTLASFRHTLVSLSLFGCSNIFYWRHRALKGEEGEEEKVEEEEEEEKVAKEKEKEEGGGGGALAQAQAQAVSVHRLQFRGL</sequence>
<evidence type="ECO:0000313" key="2">
    <source>
        <dbReference type="EMBL" id="KAJ8384907.1"/>
    </source>
</evidence>
<accession>A0AAD7RJ99</accession>
<comment type="caution">
    <text evidence="2">The sequence shown here is derived from an EMBL/GenBank/DDBJ whole genome shotgun (WGS) entry which is preliminary data.</text>
</comment>
<reference evidence="2" key="1">
    <citation type="journal article" date="2023" name="Science">
        <title>Genome structures resolve the early diversification of teleost fishes.</title>
        <authorList>
            <person name="Parey E."/>
            <person name="Louis A."/>
            <person name="Montfort J."/>
            <person name="Bouchez O."/>
            <person name="Roques C."/>
            <person name="Iampietro C."/>
            <person name="Lluch J."/>
            <person name="Castinel A."/>
            <person name="Donnadieu C."/>
            <person name="Desvignes T."/>
            <person name="Floi Bucao C."/>
            <person name="Jouanno E."/>
            <person name="Wen M."/>
            <person name="Mejri S."/>
            <person name="Dirks R."/>
            <person name="Jansen H."/>
            <person name="Henkel C."/>
            <person name="Chen W.J."/>
            <person name="Zahm M."/>
            <person name="Cabau C."/>
            <person name="Klopp C."/>
            <person name="Thompson A.W."/>
            <person name="Robinson-Rechavi M."/>
            <person name="Braasch I."/>
            <person name="Lecointre G."/>
            <person name="Bobe J."/>
            <person name="Postlethwait J.H."/>
            <person name="Berthelot C."/>
            <person name="Roest Crollius H."/>
            <person name="Guiguen Y."/>
        </authorList>
    </citation>
    <scope>NUCLEOTIDE SEQUENCE</scope>
    <source>
        <strain evidence="2">NC1722</strain>
    </source>
</reference>
<gene>
    <name evidence="2" type="ORF">AAFF_G00197150</name>
</gene>
<dbReference type="EMBL" id="JAINUG010000262">
    <property type="protein sequence ID" value="KAJ8384907.1"/>
    <property type="molecule type" value="Genomic_DNA"/>
</dbReference>
<organism evidence="2 3">
    <name type="scientific">Aldrovandia affinis</name>
    <dbReference type="NCBI Taxonomy" id="143900"/>
    <lineage>
        <taxon>Eukaryota</taxon>
        <taxon>Metazoa</taxon>
        <taxon>Chordata</taxon>
        <taxon>Craniata</taxon>
        <taxon>Vertebrata</taxon>
        <taxon>Euteleostomi</taxon>
        <taxon>Actinopterygii</taxon>
        <taxon>Neopterygii</taxon>
        <taxon>Teleostei</taxon>
        <taxon>Notacanthiformes</taxon>
        <taxon>Halosauridae</taxon>
        <taxon>Aldrovandia</taxon>
    </lineage>
</organism>
<protein>
    <submittedName>
        <fullName evidence="2">Uncharacterized protein</fullName>
    </submittedName>
</protein>
<feature type="region of interest" description="Disordered" evidence="1">
    <location>
        <begin position="158"/>
        <end position="191"/>
    </location>
</feature>
<dbReference type="Gene3D" id="3.80.10.10">
    <property type="entry name" value="Ribonuclease Inhibitor"/>
    <property type="match status" value="1"/>
</dbReference>
<evidence type="ECO:0000313" key="3">
    <source>
        <dbReference type="Proteomes" id="UP001221898"/>
    </source>
</evidence>
<evidence type="ECO:0000256" key="1">
    <source>
        <dbReference type="SAM" id="MobiDB-lite"/>
    </source>
</evidence>
<dbReference type="PANTHER" id="PTHR12904:SF23">
    <property type="entry name" value="PROTEIN ZER-1 HOMOLOG"/>
    <property type="match status" value="1"/>
</dbReference>
<dbReference type="Proteomes" id="UP001221898">
    <property type="component" value="Unassembled WGS sequence"/>
</dbReference>
<name>A0AAD7RJ99_9TELE</name>
<dbReference type="GO" id="GO:0031462">
    <property type="term" value="C:Cul2-RING ubiquitin ligase complex"/>
    <property type="evidence" value="ECO:0007669"/>
    <property type="project" value="TreeGrafter"/>
</dbReference>
<feature type="compositionally biased region" description="Basic and acidic residues" evidence="1">
    <location>
        <begin position="172"/>
        <end position="182"/>
    </location>
</feature>
<proteinExistence type="predicted"/>
<dbReference type="InterPro" id="IPR032675">
    <property type="entry name" value="LRR_dom_sf"/>
</dbReference>
<keyword evidence="3" id="KW-1185">Reference proteome</keyword>
<feature type="compositionally biased region" description="Acidic residues" evidence="1">
    <location>
        <begin position="158"/>
        <end position="171"/>
    </location>
</feature>
<dbReference type="InterPro" id="IPR051341">
    <property type="entry name" value="Zyg-11_UBL_adapter"/>
</dbReference>